<dbReference type="InterPro" id="IPR036514">
    <property type="entry name" value="SGNH_hydro_sf"/>
</dbReference>
<dbReference type="EMBL" id="JABSTU010000001">
    <property type="protein sequence ID" value="KAH8042696.1"/>
    <property type="molecule type" value="Genomic_DNA"/>
</dbReference>
<gene>
    <name evidence="2" type="ORF">HPB51_025528</name>
</gene>
<reference evidence="2" key="2">
    <citation type="submission" date="2021-09" db="EMBL/GenBank/DDBJ databases">
        <authorList>
            <person name="Jia N."/>
            <person name="Wang J."/>
            <person name="Shi W."/>
            <person name="Du L."/>
            <person name="Sun Y."/>
            <person name="Zhan W."/>
            <person name="Jiang J."/>
            <person name="Wang Q."/>
            <person name="Zhang B."/>
            <person name="Ji P."/>
            <person name="Sakyi L.B."/>
            <person name="Cui X."/>
            <person name="Yuan T."/>
            <person name="Jiang B."/>
            <person name="Yang W."/>
            <person name="Lam T.T.-Y."/>
            <person name="Chang Q."/>
            <person name="Ding S."/>
            <person name="Wang X."/>
            <person name="Zhu J."/>
            <person name="Ruan X."/>
            <person name="Zhao L."/>
            <person name="Wei J."/>
            <person name="Que T."/>
            <person name="Du C."/>
            <person name="Cheng J."/>
            <person name="Dai P."/>
            <person name="Han X."/>
            <person name="Huang E."/>
            <person name="Gao Y."/>
            <person name="Liu J."/>
            <person name="Shao H."/>
            <person name="Ye R."/>
            <person name="Li L."/>
            <person name="Wei W."/>
            <person name="Wang X."/>
            <person name="Wang C."/>
            <person name="Huo Q."/>
            <person name="Li W."/>
            <person name="Guo W."/>
            <person name="Chen H."/>
            <person name="Chen S."/>
            <person name="Zhou L."/>
            <person name="Zhou L."/>
            <person name="Ni X."/>
            <person name="Tian J."/>
            <person name="Zhou Y."/>
            <person name="Sheng Y."/>
            <person name="Liu T."/>
            <person name="Pan Y."/>
            <person name="Xia L."/>
            <person name="Li J."/>
            <person name="Zhao F."/>
            <person name="Cao W."/>
        </authorList>
    </citation>
    <scope>NUCLEOTIDE SEQUENCE</scope>
    <source>
        <strain evidence="2">Rmic-2018</strain>
        <tissue evidence="2">Larvae</tissue>
    </source>
</reference>
<reference evidence="2" key="1">
    <citation type="journal article" date="2020" name="Cell">
        <title>Large-Scale Comparative Analyses of Tick Genomes Elucidate Their Genetic Diversity and Vector Capacities.</title>
        <authorList>
            <consortium name="Tick Genome and Microbiome Consortium (TIGMIC)"/>
            <person name="Jia N."/>
            <person name="Wang J."/>
            <person name="Shi W."/>
            <person name="Du L."/>
            <person name="Sun Y."/>
            <person name="Zhan W."/>
            <person name="Jiang J.F."/>
            <person name="Wang Q."/>
            <person name="Zhang B."/>
            <person name="Ji P."/>
            <person name="Bell-Sakyi L."/>
            <person name="Cui X.M."/>
            <person name="Yuan T.T."/>
            <person name="Jiang B.G."/>
            <person name="Yang W.F."/>
            <person name="Lam T.T."/>
            <person name="Chang Q.C."/>
            <person name="Ding S.J."/>
            <person name="Wang X.J."/>
            <person name="Zhu J.G."/>
            <person name="Ruan X.D."/>
            <person name="Zhao L."/>
            <person name="Wei J.T."/>
            <person name="Ye R.Z."/>
            <person name="Que T.C."/>
            <person name="Du C.H."/>
            <person name="Zhou Y.H."/>
            <person name="Cheng J.X."/>
            <person name="Dai P.F."/>
            <person name="Guo W.B."/>
            <person name="Han X.H."/>
            <person name="Huang E.J."/>
            <person name="Li L.F."/>
            <person name="Wei W."/>
            <person name="Gao Y.C."/>
            <person name="Liu J.Z."/>
            <person name="Shao H.Z."/>
            <person name="Wang X."/>
            <person name="Wang C.C."/>
            <person name="Yang T.C."/>
            <person name="Huo Q.B."/>
            <person name="Li W."/>
            <person name="Chen H.Y."/>
            <person name="Chen S.E."/>
            <person name="Zhou L.G."/>
            <person name="Ni X.B."/>
            <person name="Tian J.H."/>
            <person name="Sheng Y."/>
            <person name="Liu T."/>
            <person name="Pan Y.S."/>
            <person name="Xia L.Y."/>
            <person name="Li J."/>
            <person name="Zhao F."/>
            <person name="Cao W.C."/>
        </authorList>
    </citation>
    <scope>NUCLEOTIDE SEQUENCE</scope>
    <source>
        <strain evidence="2">Rmic-2018</strain>
    </source>
</reference>
<dbReference type="Proteomes" id="UP000821866">
    <property type="component" value="Chromosome 1"/>
</dbReference>
<accession>A0A9J6FAP3</accession>
<sequence>MEPGTPALFSYDGARFNDVLELLERLPLTLPRPVLHVGTMDIVDNGCAQAARNLKELVERIHQMRPNLELCISLPLPRAPNRRRRGANKRFVHWFNREASRFVSQVRRLCYRGQLGRSIFYLDHAFHEMPPCRVLAADGLHPSFDGIVILALIFRELLTASTSRWQPQNLQPARNAAPICAGSPAPAANTVSVNSSSPQSSVPPAPRPVTAQLHRRWTTTFNVIAKLHDDPLG</sequence>
<dbReference type="VEuPathDB" id="VectorBase:LOC119176997"/>
<evidence type="ECO:0000256" key="1">
    <source>
        <dbReference type="SAM" id="MobiDB-lite"/>
    </source>
</evidence>
<name>A0A9J6FAP3_RHIMP</name>
<feature type="region of interest" description="Disordered" evidence="1">
    <location>
        <begin position="188"/>
        <end position="208"/>
    </location>
</feature>
<evidence type="ECO:0000313" key="3">
    <source>
        <dbReference type="Proteomes" id="UP000821866"/>
    </source>
</evidence>
<feature type="compositionally biased region" description="Low complexity" evidence="1">
    <location>
        <begin position="191"/>
        <end position="200"/>
    </location>
</feature>
<dbReference type="SUPFAM" id="SSF52266">
    <property type="entry name" value="SGNH hydrolase"/>
    <property type="match status" value="1"/>
</dbReference>
<organism evidence="2 3">
    <name type="scientific">Rhipicephalus microplus</name>
    <name type="common">Cattle tick</name>
    <name type="synonym">Boophilus microplus</name>
    <dbReference type="NCBI Taxonomy" id="6941"/>
    <lineage>
        <taxon>Eukaryota</taxon>
        <taxon>Metazoa</taxon>
        <taxon>Ecdysozoa</taxon>
        <taxon>Arthropoda</taxon>
        <taxon>Chelicerata</taxon>
        <taxon>Arachnida</taxon>
        <taxon>Acari</taxon>
        <taxon>Parasitiformes</taxon>
        <taxon>Ixodida</taxon>
        <taxon>Ixodoidea</taxon>
        <taxon>Ixodidae</taxon>
        <taxon>Rhipicephalinae</taxon>
        <taxon>Rhipicephalus</taxon>
        <taxon>Boophilus</taxon>
    </lineage>
</organism>
<evidence type="ECO:0000313" key="2">
    <source>
        <dbReference type="EMBL" id="KAH8042696.1"/>
    </source>
</evidence>
<keyword evidence="3" id="KW-1185">Reference proteome</keyword>
<proteinExistence type="predicted"/>
<protein>
    <submittedName>
        <fullName evidence="2">Uncharacterized protein</fullName>
    </submittedName>
</protein>
<comment type="caution">
    <text evidence="2">The sequence shown here is derived from an EMBL/GenBank/DDBJ whole genome shotgun (WGS) entry which is preliminary data.</text>
</comment>
<dbReference type="Gene3D" id="3.40.50.1110">
    <property type="entry name" value="SGNH hydrolase"/>
    <property type="match status" value="1"/>
</dbReference>
<dbReference type="CDD" id="cd00229">
    <property type="entry name" value="SGNH_hydrolase"/>
    <property type="match status" value="1"/>
</dbReference>
<dbReference type="AlphaFoldDB" id="A0A9J6FAP3"/>